<dbReference type="Gene3D" id="1.10.510.10">
    <property type="entry name" value="Transferase(Phosphotransferase) domain 1"/>
    <property type="match status" value="1"/>
</dbReference>
<dbReference type="STRING" id="1908205.BKG60_18055"/>
<dbReference type="PROSITE" id="PS50011">
    <property type="entry name" value="PROTEIN_KINASE_DOM"/>
    <property type="match status" value="1"/>
</dbReference>
<protein>
    <recommendedName>
        <fullName evidence="1">non-specific serine/threonine protein kinase</fullName>
        <ecNumber evidence="1">2.7.11.1</ecNumber>
    </recommendedName>
</protein>
<dbReference type="CDD" id="cd14014">
    <property type="entry name" value="STKc_PknB_like"/>
    <property type="match status" value="1"/>
</dbReference>
<reference evidence="9 10" key="1">
    <citation type="submission" date="2016-10" db="EMBL/GenBank/DDBJ databases">
        <title>Evaluation of Human, Animal and Environmental Mycobacterium chelonae Isolates by Core Genome Phylogenomic Analysis, Targeted Gene Comparison, and Anti-microbial Susceptibility Patterns: A Tale of Mistaken Identities.</title>
        <authorList>
            <person name="Fogelson S.B."/>
            <person name="Camus A.C."/>
            <person name="Lorenz W."/>
            <person name="Vasireddy R."/>
            <person name="Vasireddy S."/>
            <person name="Smith T."/>
            <person name="Brown-Elliott B.A."/>
            <person name="Wallace R.J.Jr."/>
            <person name="Hasan N.A."/>
            <person name="Reischl U."/>
            <person name="Sanchez S."/>
        </authorList>
    </citation>
    <scope>NUCLEOTIDE SEQUENCE [LARGE SCALE GENOMIC DNA]</scope>
    <source>
        <strain evidence="9 10">24999</strain>
    </source>
</reference>
<dbReference type="AlphaFoldDB" id="A0A1S1JDM4"/>
<keyword evidence="6" id="KW-0067">ATP-binding</keyword>
<gene>
    <name evidence="9" type="ORF">BKG61_29935</name>
</gene>
<dbReference type="InterPro" id="IPR000719">
    <property type="entry name" value="Prot_kinase_dom"/>
</dbReference>
<evidence type="ECO:0000256" key="6">
    <source>
        <dbReference type="ARBA" id="ARBA00022840"/>
    </source>
</evidence>
<feature type="region of interest" description="Disordered" evidence="7">
    <location>
        <begin position="505"/>
        <end position="541"/>
    </location>
</feature>
<evidence type="ECO:0000256" key="1">
    <source>
        <dbReference type="ARBA" id="ARBA00012513"/>
    </source>
</evidence>
<dbReference type="Proteomes" id="UP000179636">
    <property type="component" value="Unassembled WGS sequence"/>
</dbReference>
<evidence type="ECO:0000256" key="5">
    <source>
        <dbReference type="ARBA" id="ARBA00022777"/>
    </source>
</evidence>
<feature type="compositionally biased region" description="Low complexity" evidence="7">
    <location>
        <begin position="505"/>
        <end position="514"/>
    </location>
</feature>
<dbReference type="PANTHER" id="PTHR43289">
    <property type="entry name" value="MITOGEN-ACTIVATED PROTEIN KINASE KINASE KINASE 20-RELATED"/>
    <property type="match status" value="1"/>
</dbReference>
<dbReference type="RefSeq" id="WP_070947226.1">
    <property type="nucleotide sequence ID" value="NZ_MLCL01000068.1"/>
</dbReference>
<dbReference type="PROSITE" id="PS00109">
    <property type="entry name" value="PROTEIN_KINASE_TYR"/>
    <property type="match status" value="1"/>
</dbReference>
<evidence type="ECO:0000313" key="10">
    <source>
        <dbReference type="Proteomes" id="UP000179636"/>
    </source>
</evidence>
<organism evidence="9 10">
    <name type="scientific">Mycobacterium syngnathidarum</name>
    <dbReference type="NCBI Taxonomy" id="1908205"/>
    <lineage>
        <taxon>Bacteria</taxon>
        <taxon>Bacillati</taxon>
        <taxon>Actinomycetota</taxon>
        <taxon>Actinomycetes</taxon>
        <taxon>Mycobacteriales</taxon>
        <taxon>Mycobacteriaceae</taxon>
        <taxon>Mycobacterium</taxon>
    </lineage>
</organism>
<dbReference type="Pfam" id="PF00069">
    <property type="entry name" value="Pkinase"/>
    <property type="match status" value="1"/>
</dbReference>
<name>A0A1S1JDM4_9MYCO</name>
<evidence type="ECO:0000256" key="2">
    <source>
        <dbReference type="ARBA" id="ARBA00022527"/>
    </source>
</evidence>
<evidence type="ECO:0000256" key="4">
    <source>
        <dbReference type="ARBA" id="ARBA00022741"/>
    </source>
</evidence>
<accession>A0A1S1JDM4</accession>
<dbReference type="EMBL" id="MLHV01000059">
    <property type="protein sequence ID" value="OHT80929.1"/>
    <property type="molecule type" value="Genomic_DNA"/>
</dbReference>
<dbReference type="InterPro" id="IPR008266">
    <property type="entry name" value="Tyr_kinase_AS"/>
</dbReference>
<dbReference type="SMART" id="SM00220">
    <property type="entry name" value="S_TKc"/>
    <property type="match status" value="1"/>
</dbReference>
<dbReference type="Gene3D" id="3.30.200.20">
    <property type="entry name" value="Phosphorylase Kinase, domain 1"/>
    <property type="match status" value="1"/>
</dbReference>
<keyword evidence="3" id="KW-0808">Transferase</keyword>
<feature type="domain" description="Protein kinase" evidence="8">
    <location>
        <begin position="12"/>
        <end position="266"/>
    </location>
</feature>
<proteinExistence type="predicted"/>
<evidence type="ECO:0000313" key="9">
    <source>
        <dbReference type="EMBL" id="OHT80929.1"/>
    </source>
</evidence>
<evidence type="ECO:0000259" key="8">
    <source>
        <dbReference type="PROSITE" id="PS50011"/>
    </source>
</evidence>
<dbReference type="EC" id="2.7.11.1" evidence="1"/>
<evidence type="ECO:0000256" key="7">
    <source>
        <dbReference type="SAM" id="MobiDB-lite"/>
    </source>
</evidence>
<dbReference type="InterPro" id="IPR011009">
    <property type="entry name" value="Kinase-like_dom_sf"/>
</dbReference>
<keyword evidence="10" id="KW-1185">Reference proteome</keyword>
<dbReference type="PANTHER" id="PTHR43289:SF6">
    <property type="entry name" value="SERINE_THREONINE-PROTEIN KINASE NEKL-3"/>
    <property type="match status" value="1"/>
</dbReference>
<dbReference type="GO" id="GO:0005524">
    <property type="term" value="F:ATP binding"/>
    <property type="evidence" value="ECO:0007669"/>
    <property type="project" value="UniProtKB-KW"/>
</dbReference>
<feature type="compositionally biased region" description="Pro residues" evidence="7">
    <location>
        <begin position="515"/>
        <end position="541"/>
    </location>
</feature>
<keyword evidence="4" id="KW-0547">Nucleotide-binding</keyword>
<sequence>MPLNVDETFSVFRIVRLLGSGGAGEVYLAQHPRRPDPEALTVPPDEWSGDPEYRERFHREADLAATLWHPSIAKVRGHGEHNGQLWISTDFVDGANLAGLLDQRYPNGLPREQVFGIVIAVAGALDYAHKHSLPHRDVSPANIILSDATGATGPRAVLVRLGVARNVGAADNPGYAAPEQLVGEDVDGRADQYALACTAYHLLTGTQLFAHANPAVVVSRHVNSKPPELAATRPELADLDPVFAKALAKNPAERFASCGAFAHALADETPVPALTLAPPAPPAPGRHAPGYRLAGMPAWAPVAAIAAVGVAVGVGAWQLWPSADAAASEQPSSSPSTAVASVANAPIALPPADPVFDGLYRLDYDNPHASLNGNPWPAAGNQIASFWWAFRSACNPSGCVATSTRMDGTNHAIAYAEGGGMTAVFRFIDNSWQGDPGTGTLPCEAPNLGQAQTMETALALAPQPDGGLAGAQTTTILSNECGLQGAVISVPVHATRLDEVPPGSPIADPVAVADPLPPAPQLPPPLPLPPGPPVAAPPPPAVPALAPPVIAPIVPPPGAPAAPVPPPPA</sequence>
<comment type="caution">
    <text evidence="9">The sequence shown here is derived from an EMBL/GenBank/DDBJ whole genome shotgun (WGS) entry which is preliminary data.</text>
</comment>
<keyword evidence="5" id="KW-0418">Kinase</keyword>
<dbReference type="GO" id="GO:0004674">
    <property type="term" value="F:protein serine/threonine kinase activity"/>
    <property type="evidence" value="ECO:0007669"/>
    <property type="project" value="UniProtKB-KW"/>
</dbReference>
<accession>A0A1Q9W8U0</accession>
<evidence type="ECO:0000256" key="3">
    <source>
        <dbReference type="ARBA" id="ARBA00022679"/>
    </source>
</evidence>
<keyword evidence="2" id="KW-0723">Serine/threonine-protein kinase</keyword>
<dbReference type="SUPFAM" id="SSF56112">
    <property type="entry name" value="Protein kinase-like (PK-like)"/>
    <property type="match status" value="1"/>
</dbReference>